<dbReference type="OrthoDB" id="6430685at2"/>
<dbReference type="GO" id="GO:0032259">
    <property type="term" value="P:methylation"/>
    <property type="evidence" value="ECO:0007669"/>
    <property type="project" value="UniProtKB-KW"/>
</dbReference>
<reference evidence="3" key="3">
    <citation type="submission" date="2022-12" db="EMBL/GenBank/DDBJ databases">
        <title>Genome analysis and biological profiling of marine Salinicoccus roseus MOSEL-ME25.</title>
        <authorList>
            <person name="Mirza F.T."/>
            <person name="Xie Y."/>
            <person name="Shinwari Z.K."/>
        </authorList>
    </citation>
    <scope>NUCLEOTIDE SEQUENCE</scope>
    <source>
        <strain evidence="3">MOSEL-ME25</strain>
    </source>
</reference>
<evidence type="ECO:0000259" key="1">
    <source>
        <dbReference type="Pfam" id="PF01717"/>
    </source>
</evidence>
<keyword evidence="2" id="KW-0808">Transferase</keyword>
<dbReference type="GO" id="GO:0003871">
    <property type="term" value="F:5-methyltetrahydropteroyltriglutamate-homocysteine S-methyltransferase activity"/>
    <property type="evidence" value="ECO:0007669"/>
    <property type="project" value="UniProtKB-EC"/>
</dbReference>
<sequence length="368" mass="42262">MTKTAVEAPFRADHVGSLLRPDSIHKARKDHQEDRISYEQLREIETEEIRKVVDKQIEVGLKAVTDGEFRRRFWHTDFLEHLDGVEGYVPDTGFQFDGIETERYDVRVTGKIAFNKEHPHIKDFIEFKEIVGDRAVPKQTIPSPNQMFNAGIRNQDIYPDVEAYAKDVIKAYQDAVQAFYDAGCRYLQFDDVYIAGLNAPEIPFNDSGYDRESLIHLALRVLNGVLEKKPEDMVITTHLCRGNYRSKWAFEGSYAKIAPVLFAKEKVDGFFLEYDDDRSGDFEPLSYIPKEGPRVVLGLFTSKHGELEDEDVIRERVAEASKYVSKDQLCLSPQCGFASTHHGNELTEEAQWKKLEYIVSLAEKLLEE</sequence>
<protein>
    <submittedName>
        <fullName evidence="3">5-methyltetrahydropteroyltriglutamate--homocysteine S-methyltransferase</fullName>
        <ecNumber evidence="2 3">2.1.1.14</ecNumber>
    </submittedName>
    <submittedName>
        <fullName evidence="2">5-methyltetrahydropteroyltriglutamate--homocysteine methyltransferase</fullName>
    </submittedName>
</protein>
<dbReference type="GO" id="GO:0008270">
    <property type="term" value="F:zinc ion binding"/>
    <property type="evidence" value="ECO:0007669"/>
    <property type="project" value="InterPro"/>
</dbReference>
<dbReference type="Pfam" id="PF01717">
    <property type="entry name" value="Meth_synt_2"/>
    <property type="match status" value="1"/>
</dbReference>
<dbReference type="EC" id="2.1.1.14" evidence="2 3"/>
<dbReference type="Proteomes" id="UP000527860">
    <property type="component" value="Unassembled WGS sequence"/>
</dbReference>
<dbReference type="NCBIfam" id="NF005085">
    <property type="entry name" value="PRK06520.1"/>
    <property type="match status" value="1"/>
</dbReference>
<dbReference type="AlphaFoldDB" id="A0A0C2HDA1"/>
<reference evidence="2 4" key="1">
    <citation type="submission" date="2015-01" db="EMBL/GenBank/DDBJ databases">
        <title>Genome sequences of high lactate-tolerant strain Salinicoccus roseus W12 with industrial interest.</title>
        <authorList>
            <person name="Wang H."/>
            <person name="Yu B."/>
        </authorList>
    </citation>
    <scope>NUCLEOTIDE SEQUENCE [LARGE SCALE GENOMIC DNA]</scope>
    <source>
        <strain evidence="2 4">W12</strain>
    </source>
</reference>
<keyword evidence="5" id="KW-1185">Reference proteome</keyword>
<feature type="domain" description="Cobalamin-independent methionine synthase MetE C-terminal/archaeal" evidence="1">
    <location>
        <begin position="15"/>
        <end position="341"/>
    </location>
</feature>
<accession>A0A0C2HDA1</accession>
<organism evidence="2 4">
    <name type="scientific">Salinicoccus roseus</name>
    <dbReference type="NCBI Taxonomy" id="45670"/>
    <lineage>
        <taxon>Bacteria</taxon>
        <taxon>Bacillati</taxon>
        <taxon>Bacillota</taxon>
        <taxon>Bacilli</taxon>
        <taxon>Bacillales</taxon>
        <taxon>Staphylococcaceae</taxon>
        <taxon>Salinicoccus</taxon>
    </lineage>
</organism>
<dbReference type="InterPro" id="IPR002629">
    <property type="entry name" value="Met_Synth_C/arc"/>
</dbReference>
<evidence type="ECO:0000313" key="5">
    <source>
        <dbReference type="Proteomes" id="UP000527860"/>
    </source>
</evidence>
<keyword evidence="2" id="KW-0489">Methyltransferase</keyword>
<dbReference type="EMBL" id="JXII01000013">
    <property type="protein sequence ID" value="KIH69664.1"/>
    <property type="molecule type" value="Genomic_DNA"/>
</dbReference>
<proteinExistence type="predicted"/>
<dbReference type="CDD" id="cd03311">
    <property type="entry name" value="CIMS_C_terminal_like"/>
    <property type="match status" value="1"/>
</dbReference>
<evidence type="ECO:0000313" key="4">
    <source>
        <dbReference type="Proteomes" id="UP000031546"/>
    </source>
</evidence>
<evidence type="ECO:0000313" key="2">
    <source>
        <dbReference type="EMBL" id="KIH69664.1"/>
    </source>
</evidence>
<dbReference type="GO" id="GO:0009086">
    <property type="term" value="P:methionine biosynthetic process"/>
    <property type="evidence" value="ECO:0007669"/>
    <property type="project" value="InterPro"/>
</dbReference>
<evidence type="ECO:0000313" key="3">
    <source>
        <dbReference type="EMBL" id="MDB0579423.1"/>
    </source>
</evidence>
<dbReference type="Gene3D" id="3.20.20.210">
    <property type="match status" value="1"/>
</dbReference>
<dbReference type="PANTHER" id="PTHR43844">
    <property type="entry name" value="METHIONINE SYNTHASE"/>
    <property type="match status" value="1"/>
</dbReference>
<dbReference type="InterPro" id="IPR038071">
    <property type="entry name" value="UROD/MetE-like_sf"/>
</dbReference>
<comment type="caution">
    <text evidence="2">The sequence shown here is derived from an EMBL/GenBank/DDBJ whole genome shotgun (WGS) entry which is preliminary data.</text>
</comment>
<dbReference type="STRING" id="45670.SN16_12835"/>
<name>A0A0C2HDA1_9STAP</name>
<dbReference type="PANTHER" id="PTHR43844:SF1">
    <property type="entry name" value="METHIONINE SYNTHASE"/>
    <property type="match status" value="1"/>
</dbReference>
<dbReference type="SUPFAM" id="SSF51726">
    <property type="entry name" value="UROD/MetE-like"/>
    <property type="match status" value="1"/>
</dbReference>
<dbReference type="Proteomes" id="UP000031546">
    <property type="component" value="Unassembled WGS sequence"/>
</dbReference>
<dbReference type="EMBL" id="JABEVU030000001">
    <property type="protein sequence ID" value="MDB0579423.1"/>
    <property type="molecule type" value="Genomic_DNA"/>
</dbReference>
<gene>
    <name evidence="3" type="ORF">F7P68_0002575</name>
    <name evidence="2" type="ORF">SN16_12835</name>
</gene>
<reference evidence="3" key="2">
    <citation type="submission" date="2020-04" db="EMBL/GenBank/DDBJ databases">
        <authorList>
            <person name="Tanveer F."/>
            <person name="Xie Y."/>
            <person name="Shinwari Z.K."/>
        </authorList>
    </citation>
    <scope>NUCLEOTIDE SEQUENCE</scope>
    <source>
        <strain evidence="3">MOSEL-ME25</strain>
    </source>
</reference>
<dbReference type="GeneID" id="77846428"/>
<dbReference type="RefSeq" id="WP_040107035.1">
    <property type="nucleotide sequence ID" value="NZ_JABEVU030000001.1"/>
</dbReference>